<accession>A0A540KZW0</accession>
<sequence>MTRNPQQHRPFYCKSCLLERVKNDDCLEPCKGHLRRQFIKECWSKCGCHRQCGNRVVQRGLNWKLQM</sequence>
<organism evidence="1 2">
    <name type="scientific">Malus baccata</name>
    <name type="common">Siberian crab apple</name>
    <name type="synonym">Pyrus baccata</name>
    <dbReference type="NCBI Taxonomy" id="106549"/>
    <lineage>
        <taxon>Eukaryota</taxon>
        <taxon>Viridiplantae</taxon>
        <taxon>Streptophyta</taxon>
        <taxon>Embryophyta</taxon>
        <taxon>Tracheophyta</taxon>
        <taxon>Spermatophyta</taxon>
        <taxon>Magnoliopsida</taxon>
        <taxon>eudicotyledons</taxon>
        <taxon>Gunneridae</taxon>
        <taxon>Pentapetalae</taxon>
        <taxon>rosids</taxon>
        <taxon>fabids</taxon>
        <taxon>Rosales</taxon>
        <taxon>Rosaceae</taxon>
        <taxon>Amygdaloideae</taxon>
        <taxon>Maleae</taxon>
        <taxon>Malus</taxon>
    </lineage>
</organism>
<evidence type="ECO:0000313" key="1">
    <source>
        <dbReference type="EMBL" id="TQD79766.1"/>
    </source>
</evidence>
<dbReference type="Gene3D" id="2.170.270.10">
    <property type="entry name" value="SET domain"/>
    <property type="match status" value="1"/>
</dbReference>
<dbReference type="STRING" id="106549.A0A540KZW0"/>
<reference evidence="1 2" key="1">
    <citation type="journal article" date="2019" name="G3 (Bethesda)">
        <title>Sequencing of a Wild Apple (Malus baccata) Genome Unravels the Differences Between Cultivated and Wild Apple Species Regarding Disease Resistance and Cold Tolerance.</title>
        <authorList>
            <person name="Chen X."/>
        </authorList>
    </citation>
    <scope>NUCLEOTIDE SEQUENCE [LARGE SCALE GENOMIC DNA]</scope>
    <source>
        <strain evidence="2">cv. Shandingzi</strain>
        <tissue evidence="1">Leaves</tissue>
    </source>
</reference>
<dbReference type="EMBL" id="VIEB01000841">
    <property type="protein sequence ID" value="TQD79766.1"/>
    <property type="molecule type" value="Genomic_DNA"/>
</dbReference>
<evidence type="ECO:0000313" key="2">
    <source>
        <dbReference type="Proteomes" id="UP000315295"/>
    </source>
</evidence>
<dbReference type="AlphaFoldDB" id="A0A540KZW0"/>
<name>A0A540KZW0_MALBA</name>
<protein>
    <submittedName>
        <fullName evidence="1">Uncharacterized protein</fullName>
    </submittedName>
</protein>
<dbReference type="PANTHER" id="PTHR46450">
    <property type="entry name" value="INACTIVE HISTONE-LYSINE N-METHYLTRANSFERASE SUVR1-RELATED"/>
    <property type="match status" value="1"/>
</dbReference>
<dbReference type="InterPro" id="IPR046341">
    <property type="entry name" value="SET_dom_sf"/>
</dbReference>
<keyword evidence="2" id="KW-1185">Reference proteome</keyword>
<comment type="caution">
    <text evidence="1">The sequence shown here is derived from an EMBL/GenBank/DDBJ whole genome shotgun (WGS) entry which is preliminary data.</text>
</comment>
<proteinExistence type="predicted"/>
<gene>
    <name evidence="1" type="ORF">C1H46_034690</name>
</gene>
<dbReference type="PANTHER" id="PTHR46450:SF1">
    <property type="entry name" value="INACTIVE HISTONE-LYSINE N-METHYLTRANSFERASE SUVR1-RELATED"/>
    <property type="match status" value="1"/>
</dbReference>
<dbReference type="Proteomes" id="UP000315295">
    <property type="component" value="Unassembled WGS sequence"/>
</dbReference>
<dbReference type="SUPFAM" id="SSF82199">
    <property type="entry name" value="SET domain"/>
    <property type="match status" value="1"/>
</dbReference>